<gene>
    <name evidence="1" type="ORF">FA95DRAFT_1567795</name>
</gene>
<proteinExistence type="predicted"/>
<protein>
    <submittedName>
        <fullName evidence="1">Uncharacterized protein</fullName>
    </submittedName>
</protein>
<comment type="caution">
    <text evidence="1">The sequence shown here is derived from an EMBL/GenBank/DDBJ whole genome shotgun (WGS) entry which is preliminary data.</text>
</comment>
<dbReference type="Proteomes" id="UP000814033">
    <property type="component" value="Unassembled WGS sequence"/>
</dbReference>
<evidence type="ECO:0000313" key="1">
    <source>
        <dbReference type="EMBL" id="KAI0038347.1"/>
    </source>
</evidence>
<accession>A0ACB8R388</accession>
<reference evidence="1" key="2">
    <citation type="journal article" date="2022" name="New Phytol.">
        <title>Evolutionary transition to the ectomycorrhizal habit in the genomes of a hyperdiverse lineage of mushroom-forming fungi.</title>
        <authorList>
            <person name="Looney B."/>
            <person name="Miyauchi S."/>
            <person name="Morin E."/>
            <person name="Drula E."/>
            <person name="Courty P.E."/>
            <person name="Kohler A."/>
            <person name="Kuo A."/>
            <person name="LaButti K."/>
            <person name="Pangilinan J."/>
            <person name="Lipzen A."/>
            <person name="Riley R."/>
            <person name="Andreopoulos W."/>
            <person name="He G."/>
            <person name="Johnson J."/>
            <person name="Nolan M."/>
            <person name="Tritt A."/>
            <person name="Barry K.W."/>
            <person name="Grigoriev I.V."/>
            <person name="Nagy L.G."/>
            <person name="Hibbett D."/>
            <person name="Henrissat B."/>
            <person name="Matheny P.B."/>
            <person name="Labbe J."/>
            <person name="Martin F.M."/>
        </authorList>
    </citation>
    <scope>NUCLEOTIDE SEQUENCE</scope>
    <source>
        <strain evidence="1">FP105234-sp</strain>
    </source>
</reference>
<reference evidence="1" key="1">
    <citation type="submission" date="2021-02" db="EMBL/GenBank/DDBJ databases">
        <authorList>
            <consortium name="DOE Joint Genome Institute"/>
            <person name="Ahrendt S."/>
            <person name="Looney B.P."/>
            <person name="Miyauchi S."/>
            <person name="Morin E."/>
            <person name="Drula E."/>
            <person name="Courty P.E."/>
            <person name="Chicoki N."/>
            <person name="Fauchery L."/>
            <person name="Kohler A."/>
            <person name="Kuo A."/>
            <person name="Labutti K."/>
            <person name="Pangilinan J."/>
            <person name="Lipzen A."/>
            <person name="Riley R."/>
            <person name="Andreopoulos W."/>
            <person name="He G."/>
            <person name="Johnson J."/>
            <person name="Barry K.W."/>
            <person name="Grigoriev I.V."/>
            <person name="Nagy L."/>
            <person name="Hibbett D."/>
            <person name="Henrissat B."/>
            <person name="Matheny P.B."/>
            <person name="Labbe J."/>
            <person name="Martin F."/>
        </authorList>
    </citation>
    <scope>NUCLEOTIDE SEQUENCE</scope>
    <source>
        <strain evidence="1">FP105234-sp</strain>
    </source>
</reference>
<name>A0ACB8R388_9AGAM</name>
<sequence length="87" mass="9753">MRADKTEATTPKRSTATHLIRLRPAFLLSRSTIAHAQSRAPPRPRPPRPDKTSSRHRPFWKPVHCPPVPAICPYPATRPRPPAEPPA</sequence>
<organism evidence="1 2">
    <name type="scientific">Auriscalpium vulgare</name>
    <dbReference type="NCBI Taxonomy" id="40419"/>
    <lineage>
        <taxon>Eukaryota</taxon>
        <taxon>Fungi</taxon>
        <taxon>Dikarya</taxon>
        <taxon>Basidiomycota</taxon>
        <taxon>Agaricomycotina</taxon>
        <taxon>Agaricomycetes</taxon>
        <taxon>Russulales</taxon>
        <taxon>Auriscalpiaceae</taxon>
        <taxon>Auriscalpium</taxon>
    </lineage>
</organism>
<evidence type="ECO:0000313" key="2">
    <source>
        <dbReference type="Proteomes" id="UP000814033"/>
    </source>
</evidence>
<dbReference type="EMBL" id="MU276523">
    <property type="protein sequence ID" value="KAI0038347.1"/>
    <property type="molecule type" value="Genomic_DNA"/>
</dbReference>
<keyword evidence="2" id="KW-1185">Reference proteome</keyword>